<dbReference type="InterPro" id="IPR050115">
    <property type="entry name" value="Proteasome_alpha"/>
</dbReference>
<keyword evidence="3" id="KW-1185">Reference proteome</keyword>
<evidence type="ECO:0000313" key="3">
    <source>
        <dbReference type="Proteomes" id="UP000593574"/>
    </source>
</evidence>
<comment type="caution">
    <text evidence="2">The sequence shown here is derived from an EMBL/GenBank/DDBJ whole genome shotgun (WGS) entry which is preliminary data.</text>
</comment>
<protein>
    <submittedName>
        <fullName evidence="2">Uncharacterized protein</fullName>
    </submittedName>
</protein>
<dbReference type="AlphaFoldDB" id="A0A7J9A9L3"/>
<dbReference type="InterPro" id="IPR001353">
    <property type="entry name" value="Proteasome_sua/b"/>
</dbReference>
<gene>
    <name evidence="2" type="ORF">Golax_007830</name>
</gene>
<proteinExistence type="predicted"/>
<evidence type="ECO:0000256" key="1">
    <source>
        <dbReference type="ARBA" id="ARBA00022942"/>
    </source>
</evidence>
<dbReference type="GO" id="GO:0051603">
    <property type="term" value="P:proteolysis involved in protein catabolic process"/>
    <property type="evidence" value="ECO:0007669"/>
    <property type="project" value="InterPro"/>
</dbReference>
<dbReference type="SUPFAM" id="SSF56235">
    <property type="entry name" value="N-terminal nucleophile aminohydrolases (Ntn hydrolases)"/>
    <property type="match status" value="1"/>
</dbReference>
<dbReference type="Pfam" id="PF00227">
    <property type="entry name" value="Proteasome"/>
    <property type="match status" value="1"/>
</dbReference>
<sequence length="96" mass="10487">MQLGSTAIGIKTKDGVVLAVEKRSTSPLLEPSIVEKIMEIDEYIGCAMRNHRFSYGGPMTQHKARCDLALRDEESMSRPFGVSPLIAGHDENGPSL</sequence>
<keyword evidence="1" id="KW-0647">Proteasome</keyword>
<dbReference type="Gene3D" id="3.60.20.10">
    <property type="entry name" value="Glutamine Phosphoribosylpyrophosphate, subunit 1, domain 1"/>
    <property type="match status" value="2"/>
</dbReference>
<dbReference type="InterPro" id="IPR029055">
    <property type="entry name" value="Ntn_hydrolases_N"/>
</dbReference>
<accession>A0A7J9A9L3</accession>
<dbReference type="GO" id="GO:0005839">
    <property type="term" value="C:proteasome core complex"/>
    <property type="evidence" value="ECO:0007669"/>
    <property type="project" value="InterPro"/>
</dbReference>
<reference evidence="2 3" key="1">
    <citation type="journal article" date="2019" name="Genome Biol. Evol.">
        <title>Insights into the evolution of the New World diploid cottons (Gossypium, subgenus Houzingenia) based on genome sequencing.</title>
        <authorList>
            <person name="Grover C.E."/>
            <person name="Arick M.A. 2nd"/>
            <person name="Thrash A."/>
            <person name="Conover J.L."/>
            <person name="Sanders W.S."/>
            <person name="Peterson D.G."/>
            <person name="Frelichowski J.E."/>
            <person name="Scheffler J.A."/>
            <person name="Scheffler B.E."/>
            <person name="Wendel J.F."/>
        </authorList>
    </citation>
    <scope>NUCLEOTIDE SEQUENCE [LARGE SCALE GENOMIC DNA]</scope>
    <source>
        <strain evidence="2">4</strain>
        <tissue evidence="2">Leaf</tissue>
    </source>
</reference>
<organism evidence="2 3">
    <name type="scientific">Gossypium laxum</name>
    <dbReference type="NCBI Taxonomy" id="34288"/>
    <lineage>
        <taxon>Eukaryota</taxon>
        <taxon>Viridiplantae</taxon>
        <taxon>Streptophyta</taxon>
        <taxon>Embryophyta</taxon>
        <taxon>Tracheophyta</taxon>
        <taxon>Spermatophyta</taxon>
        <taxon>Magnoliopsida</taxon>
        <taxon>eudicotyledons</taxon>
        <taxon>Gunneridae</taxon>
        <taxon>Pentapetalae</taxon>
        <taxon>rosids</taxon>
        <taxon>malvids</taxon>
        <taxon>Malvales</taxon>
        <taxon>Malvaceae</taxon>
        <taxon>Malvoideae</taxon>
        <taxon>Gossypium</taxon>
    </lineage>
</organism>
<dbReference type="Proteomes" id="UP000593574">
    <property type="component" value="Unassembled WGS sequence"/>
</dbReference>
<dbReference type="PANTHER" id="PTHR11599">
    <property type="entry name" value="PROTEASOME SUBUNIT ALPHA/BETA"/>
    <property type="match status" value="1"/>
</dbReference>
<name>A0A7J9A9L3_9ROSI</name>
<evidence type="ECO:0000313" key="2">
    <source>
        <dbReference type="EMBL" id="MBA0720199.1"/>
    </source>
</evidence>
<dbReference type="EMBL" id="JABEZV010000009">
    <property type="protein sequence ID" value="MBA0720199.1"/>
    <property type="molecule type" value="Genomic_DNA"/>
</dbReference>